<evidence type="ECO:0000259" key="1">
    <source>
        <dbReference type="PROSITE" id="PS51819"/>
    </source>
</evidence>
<accession>A0A1G6D863</accession>
<dbReference type="Gene3D" id="3.30.720.120">
    <property type="match status" value="1"/>
</dbReference>
<dbReference type="InterPro" id="IPR037523">
    <property type="entry name" value="VOC_core"/>
</dbReference>
<dbReference type="RefSeq" id="WP_092120851.1">
    <property type="nucleotide sequence ID" value="NZ_FMXO01000010.1"/>
</dbReference>
<organism evidence="2 3">
    <name type="scientific">Desulfonatronum thiosulfatophilum</name>
    <dbReference type="NCBI Taxonomy" id="617002"/>
    <lineage>
        <taxon>Bacteria</taxon>
        <taxon>Pseudomonadati</taxon>
        <taxon>Thermodesulfobacteriota</taxon>
        <taxon>Desulfovibrionia</taxon>
        <taxon>Desulfovibrionales</taxon>
        <taxon>Desulfonatronaceae</taxon>
        <taxon>Desulfonatronum</taxon>
    </lineage>
</organism>
<dbReference type="PROSITE" id="PS51819">
    <property type="entry name" value="VOC"/>
    <property type="match status" value="1"/>
</dbReference>
<dbReference type="EMBL" id="FMXO01000010">
    <property type="protein sequence ID" value="SDB41290.1"/>
    <property type="molecule type" value="Genomic_DNA"/>
</dbReference>
<dbReference type="Proteomes" id="UP000198771">
    <property type="component" value="Unassembled WGS sequence"/>
</dbReference>
<dbReference type="InterPro" id="IPR004360">
    <property type="entry name" value="Glyas_Fos-R_dOase_dom"/>
</dbReference>
<sequence length="138" mass="15401">MTINSASVTFVTPKLEETRRFYELHFGARPVFDCGWYVVLRLAESGSGAEVCLMEPREGTAPFSGGAVLNLHVSDADGMYDRLVNKAGLTVLIPLEDHPWGDRGFGLQDPSGVTVYCYHPIAPAREFRKYFIEDDQDQ</sequence>
<dbReference type="OrthoDB" id="9797663at2"/>
<keyword evidence="3" id="KW-1185">Reference proteome</keyword>
<dbReference type="AlphaFoldDB" id="A0A1G6D863"/>
<dbReference type="Pfam" id="PF00903">
    <property type="entry name" value="Glyoxalase"/>
    <property type="match status" value="1"/>
</dbReference>
<dbReference type="STRING" id="617002.SAMN05660653_01995"/>
<evidence type="ECO:0000313" key="3">
    <source>
        <dbReference type="Proteomes" id="UP000198771"/>
    </source>
</evidence>
<dbReference type="InterPro" id="IPR029068">
    <property type="entry name" value="Glyas_Bleomycin-R_OHBP_Dase"/>
</dbReference>
<name>A0A1G6D863_9BACT</name>
<feature type="domain" description="VOC" evidence="1">
    <location>
        <begin position="4"/>
        <end position="120"/>
    </location>
</feature>
<dbReference type="SUPFAM" id="SSF54593">
    <property type="entry name" value="Glyoxalase/Bleomycin resistance protein/Dihydroxybiphenyl dioxygenase"/>
    <property type="match status" value="1"/>
</dbReference>
<proteinExistence type="predicted"/>
<reference evidence="2 3" key="1">
    <citation type="submission" date="2016-10" db="EMBL/GenBank/DDBJ databases">
        <authorList>
            <person name="de Groot N.N."/>
        </authorList>
    </citation>
    <scope>NUCLEOTIDE SEQUENCE [LARGE SCALE GENOMIC DNA]</scope>
    <source>
        <strain evidence="2 3">ASO4-2</strain>
    </source>
</reference>
<evidence type="ECO:0000313" key="2">
    <source>
        <dbReference type="EMBL" id="SDB41290.1"/>
    </source>
</evidence>
<dbReference type="Gene3D" id="3.30.720.110">
    <property type="match status" value="1"/>
</dbReference>
<gene>
    <name evidence="2" type="ORF">SAMN05660653_01995</name>
</gene>
<protein>
    <submittedName>
        <fullName evidence="2">Glyoxalase-like domain-containing protein</fullName>
    </submittedName>
</protein>